<dbReference type="InterPro" id="IPR029058">
    <property type="entry name" value="AB_hydrolase_fold"/>
</dbReference>
<dbReference type="Proteomes" id="UP001281410">
    <property type="component" value="Unassembled WGS sequence"/>
</dbReference>
<evidence type="ECO:0000256" key="1">
    <source>
        <dbReference type="SAM" id="Phobius"/>
    </source>
</evidence>
<evidence type="ECO:0000259" key="2">
    <source>
        <dbReference type="Pfam" id="PF04083"/>
    </source>
</evidence>
<dbReference type="SUPFAM" id="SSF53474">
    <property type="entry name" value="alpha/beta-Hydrolases"/>
    <property type="match status" value="1"/>
</dbReference>
<reference evidence="4" key="1">
    <citation type="journal article" date="2023" name="Plant J.">
        <title>Genome sequences and population genomics provide insights into the demographic history, inbreeding, and mutation load of two 'living fossil' tree species of Dipteronia.</title>
        <authorList>
            <person name="Feng Y."/>
            <person name="Comes H.P."/>
            <person name="Chen J."/>
            <person name="Zhu S."/>
            <person name="Lu R."/>
            <person name="Zhang X."/>
            <person name="Li P."/>
            <person name="Qiu J."/>
            <person name="Olsen K.M."/>
            <person name="Qiu Y."/>
        </authorList>
    </citation>
    <scope>NUCLEOTIDE SEQUENCE</scope>
    <source>
        <strain evidence="4">NBL</strain>
    </source>
</reference>
<keyword evidence="5" id="KW-1185">Reference proteome</keyword>
<dbReference type="EMBL" id="JANJYJ010000010">
    <property type="protein sequence ID" value="KAK3183788.1"/>
    <property type="molecule type" value="Genomic_DNA"/>
</dbReference>
<keyword evidence="1" id="KW-0472">Membrane</keyword>
<evidence type="ECO:0000313" key="5">
    <source>
        <dbReference type="Proteomes" id="UP001281410"/>
    </source>
</evidence>
<comment type="caution">
    <text evidence="4">The sequence shown here is derived from an EMBL/GenBank/DDBJ whole genome shotgun (WGS) entry which is preliminary data.</text>
</comment>
<evidence type="ECO:0008006" key="6">
    <source>
        <dbReference type="Google" id="ProtNLM"/>
    </source>
</evidence>
<feature type="domain" description="Partial AB-hydrolase lipase" evidence="2">
    <location>
        <begin position="133"/>
        <end position="192"/>
    </location>
</feature>
<feature type="transmembrane region" description="Helical" evidence="1">
    <location>
        <begin position="76"/>
        <end position="98"/>
    </location>
</feature>
<dbReference type="FunFam" id="3.40.50.1820:FF:000126">
    <property type="entry name" value="Lipase"/>
    <property type="match status" value="1"/>
</dbReference>
<organism evidence="4 5">
    <name type="scientific">Dipteronia sinensis</name>
    <dbReference type="NCBI Taxonomy" id="43782"/>
    <lineage>
        <taxon>Eukaryota</taxon>
        <taxon>Viridiplantae</taxon>
        <taxon>Streptophyta</taxon>
        <taxon>Embryophyta</taxon>
        <taxon>Tracheophyta</taxon>
        <taxon>Spermatophyta</taxon>
        <taxon>Magnoliopsida</taxon>
        <taxon>eudicotyledons</taxon>
        <taxon>Gunneridae</taxon>
        <taxon>Pentapetalae</taxon>
        <taxon>rosids</taxon>
        <taxon>malvids</taxon>
        <taxon>Sapindales</taxon>
        <taxon>Sapindaceae</taxon>
        <taxon>Hippocastanoideae</taxon>
        <taxon>Acereae</taxon>
        <taxon>Dipteronia</taxon>
    </lineage>
</organism>
<name>A0AAD9ZKH8_9ROSI</name>
<proteinExistence type="predicted"/>
<accession>A0AAD9ZKH8</accession>
<dbReference type="InterPro" id="IPR006693">
    <property type="entry name" value="AB_hydrolase_lipase"/>
</dbReference>
<gene>
    <name evidence="4" type="ORF">Dsin_031074</name>
</gene>
<sequence>MCMCMCMCTYLQFVDVENDGKRSKAELGPTTPFSSDHHRKKSKLKLESISHSSLFFFLLYKGDCFISKSSQVTTKAIYYIHIMGGLLVIVLCVLVLVVQPHPANGSSNGGSLGLDGAARRSLEEIGICASSVITRGYKCQEIHVTTKDGYILNMQRIPEGRVPSPSSGGKKIRQPVLIQHGVLVDGMTWLLNPAEQNLPMILADQGFDVWIVNTRGTRFSRRHVSLDPIQPEFWNWSWDELVAYDLPAVFDYVYSHTGQKINYVGHSLGTLIALASFSEGSQVDKLKSAALLSPIAYLSYMNTALVVLAAKSFVGEITTLLGLAEFNPKGKPVSDFLKTLCTNPGVDCFDLLSALTGKNCCLNASTVDLFLKNEPQSTSTKNLVHLAQIIRDRVIAKYNYGRPDYNLMHYGKFLPPVYNISNIPHDLPLFISYGGKDALSDVRDVQELLDSFKYHDGDKLSVQYIKEYAHADFIMGINAKDIVYNQVVALFKR</sequence>
<dbReference type="Pfam" id="PF12146">
    <property type="entry name" value="Hydrolase_4"/>
    <property type="match status" value="1"/>
</dbReference>
<dbReference type="AlphaFoldDB" id="A0AAD9ZKH8"/>
<dbReference type="PANTHER" id="PTHR11005">
    <property type="entry name" value="LYSOSOMAL ACID LIPASE-RELATED"/>
    <property type="match status" value="1"/>
</dbReference>
<protein>
    <recommendedName>
        <fullName evidence="6">Triacylglycerol lipase 2</fullName>
    </recommendedName>
</protein>
<dbReference type="Gene3D" id="3.40.50.1820">
    <property type="entry name" value="alpha/beta hydrolase"/>
    <property type="match status" value="1"/>
</dbReference>
<keyword evidence="1" id="KW-0812">Transmembrane</keyword>
<evidence type="ECO:0000313" key="4">
    <source>
        <dbReference type="EMBL" id="KAK3183788.1"/>
    </source>
</evidence>
<dbReference type="Pfam" id="PF04083">
    <property type="entry name" value="Abhydro_lipase"/>
    <property type="match status" value="1"/>
</dbReference>
<dbReference type="GO" id="GO:0006629">
    <property type="term" value="P:lipid metabolic process"/>
    <property type="evidence" value="ECO:0007669"/>
    <property type="project" value="InterPro"/>
</dbReference>
<keyword evidence="1" id="KW-1133">Transmembrane helix</keyword>
<feature type="domain" description="Serine aminopeptidase S33" evidence="3">
    <location>
        <begin position="198"/>
        <end position="456"/>
    </location>
</feature>
<dbReference type="InterPro" id="IPR022742">
    <property type="entry name" value="Hydrolase_4"/>
</dbReference>
<evidence type="ECO:0000259" key="3">
    <source>
        <dbReference type="Pfam" id="PF12146"/>
    </source>
</evidence>